<accession>A0A4Q7MRJ4</accession>
<organism evidence="2 3">
    <name type="scientific">Pseudobacter ginsenosidimutans</name>
    <dbReference type="NCBI Taxonomy" id="661488"/>
    <lineage>
        <taxon>Bacteria</taxon>
        <taxon>Pseudomonadati</taxon>
        <taxon>Bacteroidota</taxon>
        <taxon>Chitinophagia</taxon>
        <taxon>Chitinophagales</taxon>
        <taxon>Chitinophagaceae</taxon>
        <taxon>Pseudobacter</taxon>
    </lineage>
</organism>
<sequence length="264" mass="28457">MYLYRDMSFENIQLPSSVLSGLYKQVVVTDDYDQVPGKREKRMEEMSPAAKTPQAMDSPQAANQGLNAGSGPASSTTTEASNQAVAGSNPVFPTAAAEPPPVQQKAGPALTAPVSGWSTSPSLPTTPPEDATAYRFLGKNAKHVAIIVYSPADAYLPDDQLQLLTKMLDACKLNLGDVAIINQASHPVHFTQLAQQLKAEKTLLFGIQPEQIGLPLSFPAYKEQEYAGCTYLLANPLGDMNQPSEEGKMLKGKLWGCLKKMFNI</sequence>
<proteinExistence type="predicted"/>
<protein>
    <recommendedName>
        <fullName evidence="4">DNA polymerase III psi subunit</fullName>
    </recommendedName>
</protein>
<name>A0A4Q7MRJ4_9BACT</name>
<dbReference type="AlphaFoldDB" id="A0A4Q7MRJ4"/>
<feature type="compositionally biased region" description="Basic and acidic residues" evidence="1">
    <location>
        <begin position="36"/>
        <end position="45"/>
    </location>
</feature>
<feature type="region of interest" description="Disordered" evidence="1">
    <location>
        <begin position="34"/>
        <end position="127"/>
    </location>
</feature>
<keyword evidence="3" id="KW-1185">Reference proteome</keyword>
<feature type="compositionally biased region" description="Polar residues" evidence="1">
    <location>
        <begin position="55"/>
        <end position="86"/>
    </location>
</feature>
<evidence type="ECO:0000313" key="2">
    <source>
        <dbReference type="EMBL" id="RZS69399.1"/>
    </source>
</evidence>
<comment type="caution">
    <text evidence="2">The sequence shown here is derived from an EMBL/GenBank/DDBJ whole genome shotgun (WGS) entry which is preliminary data.</text>
</comment>
<evidence type="ECO:0000313" key="3">
    <source>
        <dbReference type="Proteomes" id="UP000293874"/>
    </source>
</evidence>
<dbReference type="EMBL" id="SGXA01000003">
    <property type="protein sequence ID" value="RZS69399.1"/>
    <property type="molecule type" value="Genomic_DNA"/>
</dbReference>
<gene>
    <name evidence="2" type="ORF">EV199_5236</name>
</gene>
<evidence type="ECO:0000256" key="1">
    <source>
        <dbReference type="SAM" id="MobiDB-lite"/>
    </source>
</evidence>
<reference evidence="2 3" key="1">
    <citation type="submission" date="2019-02" db="EMBL/GenBank/DDBJ databases">
        <title>Genomic Encyclopedia of Type Strains, Phase IV (KMG-IV): sequencing the most valuable type-strain genomes for metagenomic binning, comparative biology and taxonomic classification.</title>
        <authorList>
            <person name="Goeker M."/>
        </authorList>
    </citation>
    <scope>NUCLEOTIDE SEQUENCE [LARGE SCALE GENOMIC DNA]</scope>
    <source>
        <strain evidence="2 3">DSM 18116</strain>
    </source>
</reference>
<evidence type="ECO:0008006" key="4">
    <source>
        <dbReference type="Google" id="ProtNLM"/>
    </source>
</evidence>
<dbReference type="Proteomes" id="UP000293874">
    <property type="component" value="Unassembled WGS sequence"/>
</dbReference>